<keyword evidence="2" id="KW-0808">Transferase</keyword>
<proteinExistence type="predicted"/>
<dbReference type="GO" id="GO:0008999">
    <property type="term" value="F:protein-N-terminal-alanine acetyltransferase activity"/>
    <property type="evidence" value="ECO:0007669"/>
    <property type="project" value="TreeGrafter"/>
</dbReference>
<dbReference type="FunFam" id="3.40.630.30:FF:000182">
    <property type="entry name" value="Putative acetyltransferase"/>
    <property type="match status" value="1"/>
</dbReference>
<dbReference type="Pfam" id="PF13302">
    <property type="entry name" value="Acetyltransf_3"/>
    <property type="match status" value="1"/>
</dbReference>
<dbReference type="OrthoDB" id="5191051at2"/>
<dbReference type="Gene3D" id="3.40.630.30">
    <property type="match status" value="1"/>
</dbReference>
<organism evidence="2 3">
    <name type="scientific">Paractinoplanes atraurantiacus</name>
    <dbReference type="NCBI Taxonomy" id="1036182"/>
    <lineage>
        <taxon>Bacteria</taxon>
        <taxon>Bacillati</taxon>
        <taxon>Actinomycetota</taxon>
        <taxon>Actinomycetes</taxon>
        <taxon>Micromonosporales</taxon>
        <taxon>Micromonosporaceae</taxon>
        <taxon>Paractinoplanes</taxon>
    </lineage>
</organism>
<dbReference type="EMBL" id="OBDY01000018">
    <property type="protein sequence ID" value="SNY56984.1"/>
    <property type="molecule type" value="Genomic_DNA"/>
</dbReference>
<sequence>MFKVDLGGGGELRPLEPWQAGEFFAHMERARETVDPWIPWASVSADLPSARKTLQRYADKRAADTGGIWGIWLDGVLVGGTMFVAFDAASGVAEAGCWLEPAGTGRGLITRATAVIIDWAFTERGLDRVEWHCRPDNVASSSVARRLGMTLEGTLRSNYPWKGVRHDTEIWAVLAPEWKPPTWTSPS</sequence>
<dbReference type="InterPro" id="IPR000182">
    <property type="entry name" value="GNAT_dom"/>
</dbReference>
<evidence type="ECO:0000313" key="3">
    <source>
        <dbReference type="Proteomes" id="UP000219612"/>
    </source>
</evidence>
<feature type="domain" description="N-acetyltransferase" evidence="1">
    <location>
        <begin position="10"/>
        <end position="177"/>
    </location>
</feature>
<reference evidence="2 3" key="1">
    <citation type="submission" date="2017-09" db="EMBL/GenBank/DDBJ databases">
        <authorList>
            <person name="Ehlers B."/>
            <person name="Leendertz F.H."/>
        </authorList>
    </citation>
    <scope>NUCLEOTIDE SEQUENCE [LARGE SCALE GENOMIC DNA]</scope>
    <source>
        <strain evidence="2 3">CGMCC 4.6857</strain>
    </source>
</reference>
<dbReference type="SUPFAM" id="SSF55729">
    <property type="entry name" value="Acyl-CoA N-acyltransferases (Nat)"/>
    <property type="match status" value="1"/>
</dbReference>
<dbReference type="InterPro" id="IPR051908">
    <property type="entry name" value="Ribosomal_N-acetyltransferase"/>
</dbReference>
<evidence type="ECO:0000313" key="2">
    <source>
        <dbReference type="EMBL" id="SNY56984.1"/>
    </source>
</evidence>
<name>A0A285J9S2_9ACTN</name>
<dbReference type="GO" id="GO:0005737">
    <property type="term" value="C:cytoplasm"/>
    <property type="evidence" value="ECO:0007669"/>
    <property type="project" value="TreeGrafter"/>
</dbReference>
<gene>
    <name evidence="2" type="ORF">SAMN05421748_11838</name>
</gene>
<evidence type="ECO:0000259" key="1">
    <source>
        <dbReference type="PROSITE" id="PS51186"/>
    </source>
</evidence>
<accession>A0A285J9S2</accession>
<dbReference type="PANTHER" id="PTHR43441:SF10">
    <property type="entry name" value="ACETYLTRANSFERASE"/>
    <property type="match status" value="1"/>
</dbReference>
<keyword evidence="3" id="KW-1185">Reference proteome</keyword>
<dbReference type="AlphaFoldDB" id="A0A285J9S2"/>
<dbReference type="GO" id="GO:1990189">
    <property type="term" value="F:protein N-terminal-serine acetyltransferase activity"/>
    <property type="evidence" value="ECO:0007669"/>
    <property type="project" value="TreeGrafter"/>
</dbReference>
<protein>
    <submittedName>
        <fullName evidence="2">Protein N-acetyltransferase, RimJ/RimL family</fullName>
    </submittedName>
</protein>
<dbReference type="PANTHER" id="PTHR43441">
    <property type="entry name" value="RIBOSOMAL-PROTEIN-SERINE ACETYLTRANSFERASE"/>
    <property type="match status" value="1"/>
</dbReference>
<dbReference type="Proteomes" id="UP000219612">
    <property type="component" value="Unassembled WGS sequence"/>
</dbReference>
<dbReference type="InterPro" id="IPR016181">
    <property type="entry name" value="Acyl_CoA_acyltransferase"/>
</dbReference>
<dbReference type="PROSITE" id="PS51186">
    <property type="entry name" value="GNAT"/>
    <property type="match status" value="1"/>
</dbReference>
<dbReference type="RefSeq" id="WP_097324930.1">
    <property type="nucleotide sequence ID" value="NZ_OBDY01000018.1"/>
</dbReference>